<dbReference type="EMBL" id="QDLV01000115">
    <property type="protein sequence ID" value="PVJ38746.1"/>
    <property type="molecule type" value="Genomic_DNA"/>
</dbReference>
<dbReference type="Proteomes" id="UP000245551">
    <property type="component" value="Unassembled WGS sequence"/>
</dbReference>
<dbReference type="AlphaFoldDB" id="A0A2T8WJW5"/>
<evidence type="ECO:0000313" key="4">
    <source>
        <dbReference type="Proteomes" id="UP000245068"/>
    </source>
</evidence>
<evidence type="ECO:0000256" key="1">
    <source>
        <dbReference type="SAM" id="MobiDB-lite"/>
    </source>
</evidence>
<comment type="caution">
    <text evidence="2">The sequence shown here is derived from an EMBL/GenBank/DDBJ whole genome shotgun (WGS) entry which is preliminary data.</text>
</comment>
<reference evidence="4 5" key="1">
    <citation type="submission" date="2018-04" db="EMBL/GenBank/DDBJ databases">
        <title>Serotype diversity and antimicrobial resistance among Salmonella enterica isolated from patients at an equine referral hospital.</title>
        <authorList>
            <person name="Leon I.M."/>
            <person name="Lawhon S.D."/>
            <person name="Norman K.N."/>
            <person name="Threadgill D.S."/>
            <person name="Ohta N."/>
            <person name="Vinasco J."/>
            <person name="Scott H.M."/>
        </authorList>
    </citation>
    <scope>NUCLEOTIDE SEQUENCE [LARGE SCALE GENOMIC DNA]</scope>
    <source>
        <strain evidence="3 4">159</strain>
        <strain evidence="2 5">230</strain>
    </source>
</reference>
<organism evidence="2 5">
    <name type="scientific">Salmonella enterica subsp. enterica serovar Gaminara</name>
    <dbReference type="NCBI Taxonomy" id="913070"/>
    <lineage>
        <taxon>Bacteria</taxon>
        <taxon>Pseudomonadati</taxon>
        <taxon>Pseudomonadota</taxon>
        <taxon>Gammaproteobacteria</taxon>
        <taxon>Enterobacterales</taxon>
        <taxon>Enterobacteriaceae</taxon>
        <taxon>Salmonella</taxon>
    </lineage>
</organism>
<name>A0A2T8WJW5_SALET</name>
<dbReference type="Proteomes" id="UP000245068">
    <property type="component" value="Unassembled WGS sequence"/>
</dbReference>
<protein>
    <submittedName>
        <fullName evidence="2">Uncharacterized protein</fullName>
    </submittedName>
</protein>
<evidence type="ECO:0000313" key="2">
    <source>
        <dbReference type="EMBL" id="PVJ38746.1"/>
    </source>
</evidence>
<sequence length="95" mass="10400">MGGAKRRKPRSEARTQRAPFPKRSPLSHIGFRHRWRISWLSLTAPTDAPKKCLFCEVRQGGGAYGKSASGAAFSGFLFFAHMSCGALSPESMDKA</sequence>
<evidence type="ECO:0000313" key="5">
    <source>
        <dbReference type="Proteomes" id="UP000245551"/>
    </source>
</evidence>
<feature type="region of interest" description="Disordered" evidence="1">
    <location>
        <begin position="1"/>
        <end position="26"/>
    </location>
</feature>
<evidence type="ECO:0000313" key="3">
    <source>
        <dbReference type="EMBL" id="PVM62024.1"/>
    </source>
</evidence>
<accession>A0A2T8WJW5</accession>
<proteinExistence type="predicted"/>
<dbReference type="EMBL" id="QDOO01000136">
    <property type="protein sequence ID" value="PVM62024.1"/>
    <property type="molecule type" value="Genomic_DNA"/>
</dbReference>
<gene>
    <name evidence="3" type="ORF">C4784_29180</name>
    <name evidence="2" type="ORF">C4855_28085</name>
</gene>